<feature type="compositionally biased region" description="Basic and acidic residues" evidence="2">
    <location>
        <begin position="486"/>
        <end position="500"/>
    </location>
</feature>
<feature type="compositionally biased region" description="Basic and acidic residues" evidence="2">
    <location>
        <begin position="424"/>
        <end position="438"/>
    </location>
</feature>
<keyword evidence="3" id="KW-0812">Transmembrane</keyword>
<evidence type="ECO:0000313" key="5">
    <source>
        <dbReference type="Proteomes" id="UP000665561"/>
    </source>
</evidence>
<comment type="caution">
    <text evidence="4">The sequence shown here is derived from an EMBL/GenBank/DDBJ whole genome shotgun (WGS) entry which is preliminary data.</text>
</comment>
<organism evidence="4 5">
    <name type="scientific">Paenibacillus glycinis</name>
    <dbReference type="NCBI Taxonomy" id="2697035"/>
    <lineage>
        <taxon>Bacteria</taxon>
        <taxon>Bacillati</taxon>
        <taxon>Bacillota</taxon>
        <taxon>Bacilli</taxon>
        <taxon>Bacillales</taxon>
        <taxon>Paenibacillaceae</taxon>
        <taxon>Paenibacillus</taxon>
    </lineage>
</organism>
<dbReference type="RefSeq" id="WP_161746684.1">
    <property type="nucleotide sequence ID" value="NZ_JAAAMV010000029.1"/>
</dbReference>
<feature type="transmembrane region" description="Helical" evidence="3">
    <location>
        <begin position="29"/>
        <end position="49"/>
    </location>
</feature>
<keyword evidence="1" id="KW-0175">Coiled coil</keyword>
<evidence type="ECO:0000256" key="3">
    <source>
        <dbReference type="SAM" id="Phobius"/>
    </source>
</evidence>
<evidence type="ECO:0008006" key="6">
    <source>
        <dbReference type="Google" id="ProtNLM"/>
    </source>
</evidence>
<feature type="region of interest" description="Disordered" evidence="2">
    <location>
        <begin position="424"/>
        <end position="445"/>
    </location>
</feature>
<protein>
    <recommendedName>
        <fullName evidence="6">Flp pilus-assembly TadG-like N-terminal domain-containing protein</fullName>
    </recommendedName>
</protein>
<proteinExistence type="predicted"/>
<dbReference type="EMBL" id="JAAAMV010000029">
    <property type="protein sequence ID" value="NBD27662.1"/>
    <property type="molecule type" value="Genomic_DNA"/>
</dbReference>
<evidence type="ECO:0000256" key="2">
    <source>
        <dbReference type="SAM" id="MobiDB-lite"/>
    </source>
</evidence>
<evidence type="ECO:0000313" key="4">
    <source>
        <dbReference type="EMBL" id="NBD27662.1"/>
    </source>
</evidence>
<keyword evidence="3" id="KW-1133">Transmembrane helix</keyword>
<feature type="region of interest" description="Disordered" evidence="2">
    <location>
        <begin position="484"/>
        <end position="511"/>
    </location>
</feature>
<feature type="coiled-coil region" evidence="1">
    <location>
        <begin position="169"/>
        <end position="202"/>
    </location>
</feature>
<evidence type="ECO:0000256" key="1">
    <source>
        <dbReference type="SAM" id="Coils"/>
    </source>
</evidence>
<keyword evidence="3" id="KW-0472">Membrane</keyword>
<gene>
    <name evidence="4" type="ORF">GT019_27630</name>
</gene>
<name>A0ABW9XY69_9BACL</name>
<reference evidence="4 5" key="1">
    <citation type="submission" date="2020-01" db="EMBL/GenBank/DDBJ databases">
        <title>Paenibacillus soybeanensis sp. nov. isolated from the nodules of soybean (Glycine max(L.) Merr).</title>
        <authorList>
            <person name="Wang H."/>
        </authorList>
    </citation>
    <scope>NUCLEOTIDE SEQUENCE [LARGE SCALE GENOMIC DNA]</scope>
    <source>
        <strain evidence="4 5">T1</strain>
    </source>
</reference>
<dbReference type="Proteomes" id="UP000665561">
    <property type="component" value="Unassembled WGS sequence"/>
</dbReference>
<accession>A0ABW9XY69</accession>
<keyword evidence="5" id="KW-1185">Reference proteome</keyword>
<sequence length="742" mass="80346">MASDFGERACFKREAKKGRLRFWRREDGAVSLYLVVSTAAMLLLTSLLIDYARIAAFDKQSELAAQSGIRSALSAYDEALYGQYGLFGAGGTDRNQLFAEAAEHNWQAEAGDDFQLLRIRNEASHVDSYEVLGNQTVFSRQVLEEMKYKAPVDFAMEIASRFAPMSSAMKEATATVNVLEEIKQLYEEREKHLERVAELRKQSAARLAGFSGKLGSAADLVSGYGAYESWLQADAALAEGAKPAHAAEIAAYRSRAQSEAAALKTSAFEEQARLDADLTQALSELQAAEQLNASIAAAVARSRDDQAGSGFDSLAGTHVAGQEASSMTPEELSQFGDTRASADGLVINADWFADYRQELNDQLSGFRHVADEAAAFQATMLSAVSSPGSAPALNQAWTSLNGAYQAYSQRYVDPGTVIRARQDELQRRQSQDAERKSNEAAAKSKWGQVKAMIGGMTSGGEHEEQKKAFEDVKRLAADNLQFNQAAHDDGESADDPRQSEDPGDEAESAMTSMGSMFGGMADLLEGIRDPLYINEYVVHRFNSFDPKQLRGIVTGGNQEDFSKSLTLENQEVEYILYGLHEPGANVAAAFGEIFAARLAIRTMEGLIACKALGNPLLVLSAAVLYGLEKAIADMATLAESGKVQLSKYVPAELTYADYLRVFLILHGSGGQSRKARIIAVIEHNTGTDLSNIATGLSGEMTSSVNLWFLPGLMRSFTATGILSGKVKDGRYEKTQTIGTSYG</sequence>